<name>A0A225WES6_9STRA</name>
<evidence type="ECO:0000313" key="2">
    <source>
        <dbReference type="Proteomes" id="UP000198211"/>
    </source>
</evidence>
<reference evidence="2" key="1">
    <citation type="submission" date="2017-03" db="EMBL/GenBank/DDBJ databases">
        <title>Phytopthora megakarya and P. palmivora, two closely related causual agents of cacao black pod achieved similar genome size and gene model numbers by different mechanisms.</title>
        <authorList>
            <person name="Ali S."/>
            <person name="Shao J."/>
            <person name="Larry D.J."/>
            <person name="Kronmiller B."/>
            <person name="Shen D."/>
            <person name="Strem M.D."/>
            <person name="Melnick R.L."/>
            <person name="Guiltinan M.J."/>
            <person name="Tyler B.M."/>
            <person name="Meinhardt L.W."/>
            <person name="Bailey B.A."/>
        </authorList>
    </citation>
    <scope>NUCLEOTIDE SEQUENCE [LARGE SCALE GENOMIC DNA]</scope>
    <source>
        <strain evidence="2">zdho120</strain>
    </source>
</reference>
<accession>A0A225WES6</accession>
<keyword evidence="2" id="KW-1185">Reference proteome</keyword>
<dbReference type="Proteomes" id="UP000198211">
    <property type="component" value="Unassembled WGS sequence"/>
</dbReference>
<evidence type="ECO:0000313" key="1">
    <source>
        <dbReference type="EMBL" id="OWZ16115.1"/>
    </source>
</evidence>
<protein>
    <submittedName>
        <fullName evidence="1">Uncharacterized protein</fullName>
    </submittedName>
</protein>
<comment type="caution">
    <text evidence="1">The sequence shown here is derived from an EMBL/GenBank/DDBJ whole genome shotgun (WGS) entry which is preliminary data.</text>
</comment>
<dbReference type="EMBL" id="NBNE01000993">
    <property type="protein sequence ID" value="OWZ16115.1"/>
    <property type="molecule type" value="Genomic_DNA"/>
</dbReference>
<dbReference type="OrthoDB" id="126220at2759"/>
<proteinExistence type="predicted"/>
<gene>
    <name evidence="1" type="ORF">PHMEG_00010136</name>
</gene>
<dbReference type="AlphaFoldDB" id="A0A225WES6"/>
<sequence>MMELFERWRATRSKPITETRTVMINLLDRPWTAFVEHWNTETGAEFVRTLEHQERQHGRLSVSMLAYYVCELSWQADRTCCFVHFEDGCPR</sequence>
<organism evidence="1 2">
    <name type="scientific">Phytophthora megakarya</name>
    <dbReference type="NCBI Taxonomy" id="4795"/>
    <lineage>
        <taxon>Eukaryota</taxon>
        <taxon>Sar</taxon>
        <taxon>Stramenopiles</taxon>
        <taxon>Oomycota</taxon>
        <taxon>Peronosporomycetes</taxon>
        <taxon>Peronosporales</taxon>
        <taxon>Peronosporaceae</taxon>
        <taxon>Phytophthora</taxon>
    </lineage>
</organism>